<reference evidence="7 8" key="1">
    <citation type="submission" date="2021-08" db="EMBL/GenBank/DDBJ databases">
        <title>Draft Genome Sequence of Phanerochaete sordida strain YK-624.</title>
        <authorList>
            <person name="Mori T."/>
            <person name="Dohra H."/>
            <person name="Suzuki T."/>
            <person name="Kawagishi H."/>
            <person name="Hirai H."/>
        </authorList>
    </citation>
    <scope>NUCLEOTIDE SEQUENCE [LARGE SCALE GENOMIC DNA]</scope>
    <source>
        <strain evidence="7 8">YK-624</strain>
    </source>
</reference>
<keyword evidence="4 6" id="KW-1133">Transmembrane helix</keyword>
<dbReference type="OrthoDB" id="10267969at2759"/>
<dbReference type="GO" id="GO:0005739">
    <property type="term" value="C:mitochondrion"/>
    <property type="evidence" value="ECO:0007669"/>
    <property type="project" value="TreeGrafter"/>
</dbReference>
<proteinExistence type="inferred from homology"/>
<organism evidence="7 8">
    <name type="scientific">Phanerochaete sordida</name>
    <dbReference type="NCBI Taxonomy" id="48140"/>
    <lineage>
        <taxon>Eukaryota</taxon>
        <taxon>Fungi</taxon>
        <taxon>Dikarya</taxon>
        <taxon>Basidiomycota</taxon>
        <taxon>Agaricomycotina</taxon>
        <taxon>Agaricomycetes</taxon>
        <taxon>Polyporales</taxon>
        <taxon>Phanerochaetaceae</taxon>
        <taxon>Phanerochaete</taxon>
    </lineage>
</organism>
<evidence type="ECO:0000256" key="5">
    <source>
        <dbReference type="ARBA" id="ARBA00023136"/>
    </source>
</evidence>
<comment type="caution">
    <text evidence="7">The sequence shown here is derived from an EMBL/GenBank/DDBJ whole genome shotgun (WGS) entry which is preliminary data.</text>
</comment>
<evidence type="ECO:0000313" key="7">
    <source>
        <dbReference type="EMBL" id="GJE87794.1"/>
    </source>
</evidence>
<dbReference type="AlphaFoldDB" id="A0A9P3G4N9"/>
<dbReference type="EMBL" id="BPQB01000007">
    <property type="protein sequence ID" value="GJE87794.1"/>
    <property type="molecule type" value="Genomic_DNA"/>
</dbReference>
<feature type="transmembrane region" description="Helical" evidence="6">
    <location>
        <begin position="62"/>
        <end position="81"/>
    </location>
</feature>
<evidence type="ECO:0000256" key="2">
    <source>
        <dbReference type="ARBA" id="ARBA00006824"/>
    </source>
</evidence>
<evidence type="ECO:0000256" key="1">
    <source>
        <dbReference type="ARBA" id="ARBA00004141"/>
    </source>
</evidence>
<comment type="similarity">
    <text evidence="2 6">Belongs to the peroxisomal membrane protein PXMP2/4 family.</text>
</comment>
<dbReference type="PANTHER" id="PTHR11266:SF50">
    <property type="entry name" value="VACUOLAR MEMBRANE PROTEIN YOR292C"/>
    <property type="match status" value="1"/>
</dbReference>
<accession>A0A9P3G4N9</accession>
<evidence type="ECO:0000256" key="3">
    <source>
        <dbReference type="ARBA" id="ARBA00022692"/>
    </source>
</evidence>
<keyword evidence="5 6" id="KW-0472">Membrane</keyword>
<evidence type="ECO:0000256" key="6">
    <source>
        <dbReference type="RuleBase" id="RU363053"/>
    </source>
</evidence>
<dbReference type="PANTHER" id="PTHR11266">
    <property type="entry name" value="PEROXISOMAL MEMBRANE PROTEIN 2, PXMP2 MPV17"/>
    <property type="match status" value="1"/>
</dbReference>
<comment type="subcellular location">
    <subcellularLocation>
        <location evidence="1">Membrane</location>
        <topology evidence="1">Multi-pass membrane protein</topology>
    </subcellularLocation>
</comment>
<keyword evidence="3 6" id="KW-0812">Transmembrane</keyword>
<protein>
    <submittedName>
        <fullName evidence="7">Mpv17/PMP22 family protein</fullName>
    </submittedName>
</protein>
<dbReference type="InterPro" id="IPR007248">
    <property type="entry name" value="Mpv17_PMP22"/>
</dbReference>
<feature type="transmembrane region" description="Helical" evidence="6">
    <location>
        <begin position="114"/>
        <end position="131"/>
    </location>
</feature>
<dbReference type="Pfam" id="PF04117">
    <property type="entry name" value="Mpv17_PMP22"/>
    <property type="match status" value="1"/>
</dbReference>
<evidence type="ECO:0000313" key="8">
    <source>
        <dbReference type="Proteomes" id="UP000703269"/>
    </source>
</evidence>
<sequence length="214" mass="24397">MSSIALARVYQQSFDAHPYTTLAITNGVMGAFSDVVAQVTQRVIQPPRHEDDRQRFDFARTARFFAFGLGMGPIIGRWNLFLERNFPLRMPSFGGRQGNVSLKALGKRVAADQILMAPVGLALFLGSMGVMEGRDGRHIREKFQDLYKPLLITNWQVWPTVQLINFRFMPLPYRVPFQSTAGIFWTLYLSIANSKENSEEDHRDQLRKTLDSKA</sequence>
<evidence type="ECO:0000256" key="4">
    <source>
        <dbReference type="ARBA" id="ARBA00022989"/>
    </source>
</evidence>
<keyword evidence="8" id="KW-1185">Reference proteome</keyword>
<gene>
    <name evidence="7" type="ORF">PsYK624_038770</name>
</gene>
<name>A0A9P3G4N9_9APHY</name>
<dbReference type="GO" id="GO:0016020">
    <property type="term" value="C:membrane"/>
    <property type="evidence" value="ECO:0007669"/>
    <property type="project" value="UniProtKB-SubCell"/>
</dbReference>
<dbReference type="Proteomes" id="UP000703269">
    <property type="component" value="Unassembled WGS sequence"/>
</dbReference>